<dbReference type="OrthoDB" id="5336600at2759"/>
<reference evidence="3 4" key="1">
    <citation type="submission" date="2020-01" db="EMBL/GenBank/DDBJ databases">
        <title>Identification and distribution of gene clusters putatively required for synthesis of sphingolipid metabolism inhibitors in phylogenetically diverse species of the filamentous fungus Fusarium.</title>
        <authorList>
            <person name="Kim H.-S."/>
            <person name="Busman M."/>
            <person name="Brown D.W."/>
            <person name="Divon H."/>
            <person name="Uhlig S."/>
            <person name="Proctor R.H."/>
        </authorList>
    </citation>
    <scope>NUCLEOTIDE SEQUENCE [LARGE SCALE GENOMIC DNA]</scope>
    <source>
        <strain evidence="3 4">NRRL 20459</strain>
    </source>
</reference>
<organism evidence="3 4">
    <name type="scientific">Fusarium albosuccineum</name>
    <dbReference type="NCBI Taxonomy" id="1237068"/>
    <lineage>
        <taxon>Eukaryota</taxon>
        <taxon>Fungi</taxon>
        <taxon>Dikarya</taxon>
        <taxon>Ascomycota</taxon>
        <taxon>Pezizomycotina</taxon>
        <taxon>Sordariomycetes</taxon>
        <taxon>Hypocreomycetidae</taxon>
        <taxon>Hypocreales</taxon>
        <taxon>Nectriaceae</taxon>
        <taxon>Fusarium</taxon>
        <taxon>Fusarium decemcellulare species complex</taxon>
    </lineage>
</organism>
<dbReference type="Proteomes" id="UP000554235">
    <property type="component" value="Unassembled WGS sequence"/>
</dbReference>
<keyword evidence="4" id="KW-1185">Reference proteome</keyword>
<sequence>MSPPSKILLVLGPGKNIGQGVANKFRSAGYRVALVSRSAEDRKTTPEGDITLRADLSNPSVVPGIFTAVKETLGGPPSVVVYNAATLVPPTDPQNPFTVPVESFESTLALLNTSPYIAAREAVAGFEEVGGDITKAFIYTGNNLAGATNPLPLLISLGTGKSAASYWIGSASGFYKEKGYKFYFADERSPEGHGVPLEKLSGKAAGEFYWELAEKTQDIPWFATYVAGKGYVHFPKSSRT</sequence>
<gene>
    <name evidence="3" type="ORF">FALBO_9481</name>
</gene>
<protein>
    <submittedName>
        <fullName evidence="3">Short-chain dehydrogenase reductase SDR</fullName>
    </submittedName>
</protein>
<evidence type="ECO:0000313" key="3">
    <source>
        <dbReference type="EMBL" id="KAF4463697.1"/>
    </source>
</evidence>
<dbReference type="Gene3D" id="3.40.50.720">
    <property type="entry name" value="NAD(P)-binding Rossmann-like Domain"/>
    <property type="match status" value="1"/>
</dbReference>
<name>A0A8H4PJ02_9HYPO</name>
<keyword evidence="2" id="KW-0560">Oxidoreductase</keyword>
<dbReference type="InterPro" id="IPR036291">
    <property type="entry name" value="NAD(P)-bd_dom_sf"/>
</dbReference>
<comment type="caution">
    <text evidence="3">The sequence shown here is derived from an EMBL/GenBank/DDBJ whole genome shotgun (WGS) entry which is preliminary data.</text>
</comment>
<evidence type="ECO:0000256" key="2">
    <source>
        <dbReference type="ARBA" id="ARBA00023002"/>
    </source>
</evidence>
<dbReference type="GO" id="GO:0016491">
    <property type="term" value="F:oxidoreductase activity"/>
    <property type="evidence" value="ECO:0007669"/>
    <property type="project" value="UniProtKB-KW"/>
</dbReference>
<comment type="similarity">
    <text evidence="1">Belongs to the short-chain dehydrogenases/reductases (SDR) family.</text>
</comment>
<dbReference type="PANTHER" id="PTHR43669">
    <property type="entry name" value="5-KETO-D-GLUCONATE 5-REDUCTASE"/>
    <property type="match status" value="1"/>
</dbReference>
<accession>A0A8H4PJ02</accession>
<evidence type="ECO:0000256" key="1">
    <source>
        <dbReference type="ARBA" id="ARBA00006484"/>
    </source>
</evidence>
<dbReference type="AlphaFoldDB" id="A0A8H4PJ02"/>
<evidence type="ECO:0000313" key="4">
    <source>
        <dbReference type="Proteomes" id="UP000554235"/>
    </source>
</evidence>
<dbReference type="PANTHER" id="PTHR43669:SF4">
    <property type="entry name" value="SHORT-CHAIN DEHYDROGENASE"/>
    <property type="match status" value="1"/>
</dbReference>
<dbReference type="EMBL" id="JAADYS010001322">
    <property type="protein sequence ID" value="KAF4463697.1"/>
    <property type="molecule type" value="Genomic_DNA"/>
</dbReference>
<proteinExistence type="inferred from homology"/>
<dbReference type="SUPFAM" id="SSF51735">
    <property type="entry name" value="NAD(P)-binding Rossmann-fold domains"/>
    <property type="match status" value="1"/>
</dbReference>